<dbReference type="InterPro" id="IPR004291">
    <property type="entry name" value="Transposase_IS66_central"/>
</dbReference>
<evidence type="ECO:0000313" key="4">
    <source>
        <dbReference type="Proteomes" id="UP000617555"/>
    </source>
</evidence>
<dbReference type="InterPro" id="IPR039552">
    <property type="entry name" value="IS66_C"/>
</dbReference>
<reference evidence="4" key="1">
    <citation type="journal article" date="2019" name="Int. J. Syst. Evol. Microbiol.">
        <title>The Global Catalogue of Microorganisms (GCM) 10K type strain sequencing project: providing services to taxonomists for standard genome sequencing and annotation.</title>
        <authorList>
            <consortium name="The Broad Institute Genomics Platform"/>
            <consortium name="The Broad Institute Genome Sequencing Center for Infectious Disease"/>
            <person name="Wu L."/>
            <person name="Ma J."/>
        </authorList>
    </citation>
    <scope>NUCLEOTIDE SEQUENCE [LARGE SCALE GENOMIC DNA]</scope>
    <source>
        <strain evidence="4">CGMCC 1.15339</strain>
    </source>
</reference>
<evidence type="ECO:0000313" key="3">
    <source>
        <dbReference type="EMBL" id="GGB78166.1"/>
    </source>
</evidence>
<sequence>MRLSIDNNKVEREVKPFVISRKNWLFSQTANGAHASATIYSIVETAKVNGLVPFDYIMACLNELCQPAPDIDSLLPWNFKR</sequence>
<dbReference type="InterPro" id="IPR052344">
    <property type="entry name" value="Transposase-related"/>
</dbReference>
<proteinExistence type="predicted"/>
<evidence type="ECO:0008006" key="5">
    <source>
        <dbReference type="Google" id="ProtNLM"/>
    </source>
</evidence>
<accession>A0ABQ1JUA1</accession>
<feature type="domain" description="Transposase IS66 central" evidence="1">
    <location>
        <begin position="2"/>
        <end position="34"/>
    </location>
</feature>
<gene>
    <name evidence="3" type="ORF">GCM10011607_42750</name>
</gene>
<dbReference type="PANTHER" id="PTHR33678">
    <property type="entry name" value="BLL1576 PROTEIN"/>
    <property type="match status" value="1"/>
</dbReference>
<dbReference type="EMBL" id="BMII01000114">
    <property type="protein sequence ID" value="GGB78166.1"/>
    <property type="molecule type" value="Genomic_DNA"/>
</dbReference>
<evidence type="ECO:0000259" key="1">
    <source>
        <dbReference type="Pfam" id="PF03050"/>
    </source>
</evidence>
<protein>
    <recommendedName>
        <fullName evidence="5">Transposase</fullName>
    </recommendedName>
</protein>
<dbReference type="Proteomes" id="UP000617555">
    <property type="component" value="Unassembled WGS sequence"/>
</dbReference>
<evidence type="ECO:0000259" key="2">
    <source>
        <dbReference type="Pfam" id="PF13817"/>
    </source>
</evidence>
<dbReference type="Pfam" id="PF13817">
    <property type="entry name" value="DDE_Tnp_IS66_C"/>
    <property type="match status" value="1"/>
</dbReference>
<organism evidence="3 4">
    <name type="scientific">Shewanella inventionis</name>
    <dbReference type="NCBI Taxonomy" id="1738770"/>
    <lineage>
        <taxon>Bacteria</taxon>
        <taxon>Pseudomonadati</taxon>
        <taxon>Pseudomonadota</taxon>
        <taxon>Gammaproteobacteria</taxon>
        <taxon>Alteromonadales</taxon>
        <taxon>Shewanellaceae</taxon>
        <taxon>Shewanella</taxon>
    </lineage>
</organism>
<dbReference type="Pfam" id="PF03050">
    <property type="entry name" value="DDE_Tnp_IS66"/>
    <property type="match status" value="1"/>
</dbReference>
<feature type="domain" description="Transposase IS66 C-terminal" evidence="2">
    <location>
        <begin position="41"/>
        <end position="77"/>
    </location>
</feature>
<name>A0ABQ1JUA1_9GAMM</name>
<comment type="caution">
    <text evidence="3">The sequence shown here is derived from an EMBL/GenBank/DDBJ whole genome shotgun (WGS) entry which is preliminary data.</text>
</comment>
<keyword evidence="4" id="KW-1185">Reference proteome</keyword>